<dbReference type="RefSeq" id="WP_196990107.1">
    <property type="nucleotide sequence ID" value="NZ_JADWYR010000001.1"/>
</dbReference>
<feature type="transmembrane region" description="Helical" evidence="1">
    <location>
        <begin position="49"/>
        <end position="77"/>
    </location>
</feature>
<evidence type="ECO:0000256" key="1">
    <source>
        <dbReference type="SAM" id="Phobius"/>
    </source>
</evidence>
<feature type="transmembrane region" description="Helical" evidence="1">
    <location>
        <begin position="12"/>
        <end position="37"/>
    </location>
</feature>
<name>A0A931E6J8_9BACT</name>
<keyword evidence="1" id="KW-0812">Transmembrane</keyword>
<accession>A0A931E6J8</accession>
<dbReference type="EMBL" id="JADWYR010000001">
    <property type="protein sequence ID" value="MBG9376084.1"/>
    <property type="molecule type" value="Genomic_DNA"/>
</dbReference>
<keyword evidence="1" id="KW-1133">Transmembrane helix</keyword>
<gene>
    <name evidence="2" type="ORF">I5907_07555</name>
</gene>
<comment type="caution">
    <text evidence="2">The sequence shown here is derived from an EMBL/GenBank/DDBJ whole genome shotgun (WGS) entry which is preliminary data.</text>
</comment>
<keyword evidence="1" id="KW-0472">Membrane</keyword>
<proteinExistence type="predicted"/>
<keyword evidence="3" id="KW-1185">Reference proteome</keyword>
<dbReference type="AlphaFoldDB" id="A0A931E6J8"/>
<evidence type="ECO:0000313" key="2">
    <source>
        <dbReference type="EMBL" id="MBG9376084.1"/>
    </source>
</evidence>
<dbReference type="Proteomes" id="UP000628448">
    <property type="component" value="Unassembled WGS sequence"/>
</dbReference>
<reference evidence="2" key="1">
    <citation type="submission" date="2020-11" db="EMBL/GenBank/DDBJ databases">
        <title>Bacterial whole genome sequence for Panacibacter sp. DH6.</title>
        <authorList>
            <person name="Le V."/>
            <person name="Ko S."/>
            <person name="Ahn C.-Y."/>
            <person name="Oh H.-M."/>
        </authorList>
    </citation>
    <scope>NUCLEOTIDE SEQUENCE</scope>
    <source>
        <strain evidence="2">DH6</strain>
    </source>
</reference>
<organism evidence="2 3">
    <name type="scientific">Panacibacter microcysteis</name>
    <dbReference type="NCBI Taxonomy" id="2793269"/>
    <lineage>
        <taxon>Bacteria</taxon>
        <taxon>Pseudomonadati</taxon>
        <taxon>Bacteroidota</taxon>
        <taxon>Chitinophagia</taxon>
        <taxon>Chitinophagales</taxon>
        <taxon>Chitinophagaceae</taxon>
        <taxon>Panacibacter</taxon>
    </lineage>
</organism>
<evidence type="ECO:0000313" key="3">
    <source>
        <dbReference type="Proteomes" id="UP000628448"/>
    </source>
</evidence>
<sequence length="89" mass="9841">MQKFNLKDLIIAYALGMLPFALLLAILSLAGVTPVVFNGTPQYGIKGFLIALLLSPIFGFIMGLVSFITLSIGRFIYNKLFYRKAINKP</sequence>
<protein>
    <submittedName>
        <fullName evidence="2">Uncharacterized protein</fullName>
    </submittedName>
</protein>